<name>A0A1G1WHB1_9BACT</name>
<dbReference type="Proteomes" id="UP000176389">
    <property type="component" value="Unassembled WGS sequence"/>
</dbReference>
<sequence length="138" mass="15426">MLGRYIIVFDYISPTVSLARYNFKKIRKKEGTLEPTEFTIAYRAIDGSQVDSSDLHPILRGLNGDKPRERLPRFRGWVVGLPCAIAGETEGELITNARNKIKSLIKIRRSRGLSDSPGCEAEGQATLPGDVRKVKIRV</sequence>
<organism evidence="1 2">
    <name type="scientific">Candidatus Woykebacteria bacterium RBG_16_43_9</name>
    <dbReference type="NCBI Taxonomy" id="1802596"/>
    <lineage>
        <taxon>Bacteria</taxon>
        <taxon>Candidatus Woykeibacteriota</taxon>
    </lineage>
</organism>
<accession>A0A1G1WHB1</accession>
<dbReference type="STRING" id="1802596.A2Z11_03345"/>
<dbReference type="AlphaFoldDB" id="A0A1G1WHB1"/>
<comment type="caution">
    <text evidence="1">The sequence shown here is derived from an EMBL/GenBank/DDBJ whole genome shotgun (WGS) entry which is preliminary data.</text>
</comment>
<gene>
    <name evidence="1" type="ORF">A2Z11_03345</name>
</gene>
<reference evidence="1 2" key="1">
    <citation type="journal article" date="2016" name="Nat. Commun.">
        <title>Thousands of microbial genomes shed light on interconnected biogeochemical processes in an aquifer system.</title>
        <authorList>
            <person name="Anantharaman K."/>
            <person name="Brown C.T."/>
            <person name="Hug L.A."/>
            <person name="Sharon I."/>
            <person name="Castelle C.J."/>
            <person name="Probst A.J."/>
            <person name="Thomas B.C."/>
            <person name="Singh A."/>
            <person name="Wilkins M.J."/>
            <person name="Karaoz U."/>
            <person name="Brodie E.L."/>
            <person name="Williams K.H."/>
            <person name="Hubbard S.S."/>
            <person name="Banfield J.F."/>
        </authorList>
    </citation>
    <scope>NUCLEOTIDE SEQUENCE [LARGE SCALE GENOMIC DNA]</scope>
</reference>
<protein>
    <submittedName>
        <fullName evidence="1">Uncharacterized protein</fullName>
    </submittedName>
</protein>
<proteinExistence type="predicted"/>
<evidence type="ECO:0000313" key="1">
    <source>
        <dbReference type="EMBL" id="OGY27092.1"/>
    </source>
</evidence>
<dbReference type="EMBL" id="MHCS01000003">
    <property type="protein sequence ID" value="OGY27092.1"/>
    <property type="molecule type" value="Genomic_DNA"/>
</dbReference>
<evidence type="ECO:0000313" key="2">
    <source>
        <dbReference type="Proteomes" id="UP000176389"/>
    </source>
</evidence>